<comment type="caution">
    <text evidence="1">The sequence shown here is derived from an EMBL/GenBank/DDBJ whole genome shotgun (WGS) entry which is preliminary data.</text>
</comment>
<keyword evidence="2" id="KW-1185">Reference proteome</keyword>
<dbReference type="Proteomes" id="UP001140234">
    <property type="component" value="Unassembled WGS sequence"/>
</dbReference>
<sequence length="113" mass="11931">MKIAAAALALALSLGAVALTDRDKSALARFGARAHPVPHTKQDLVAELSEYAASAGLTDAMVWFTRRQYVTATAALGEHARAISKDPLVQHGAPLAGPFMMLNDCINELSTMV</sequence>
<name>A0ACC1JXZ4_9FUNG</name>
<dbReference type="EMBL" id="JANBUJ010000914">
    <property type="protein sequence ID" value="KAJ2769544.1"/>
    <property type="molecule type" value="Genomic_DNA"/>
</dbReference>
<evidence type="ECO:0000313" key="1">
    <source>
        <dbReference type="EMBL" id="KAJ2769544.1"/>
    </source>
</evidence>
<proteinExistence type="predicted"/>
<organism evidence="1 2">
    <name type="scientific">Coemansia nantahalensis</name>
    <dbReference type="NCBI Taxonomy" id="2789366"/>
    <lineage>
        <taxon>Eukaryota</taxon>
        <taxon>Fungi</taxon>
        <taxon>Fungi incertae sedis</taxon>
        <taxon>Zoopagomycota</taxon>
        <taxon>Kickxellomycotina</taxon>
        <taxon>Kickxellomycetes</taxon>
        <taxon>Kickxellales</taxon>
        <taxon>Kickxellaceae</taxon>
        <taxon>Coemansia</taxon>
    </lineage>
</organism>
<gene>
    <name evidence="1" type="ORF">IWQ57_003061</name>
</gene>
<accession>A0ACC1JXZ4</accession>
<evidence type="ECO:0000313" key="2">
    <source>
        <dbReference type="Proteomes" id="UP001140234"/>
    </source>
</evidence>
<reference evidence="1" key="1">
    <citation type="submission" date="2022-07" db="EMBL/GenBank/DDBJ databases">
        <title>Phylogenomic reconstructions and comparative analyses of Kickxellomycotina fungi.</title>
        <authorList>
            <person name="Reynolds N.K."/>
            <person name="Stajich J.E."/>
            <person name="Barry K."/>
            <person name="Grigoriev I.V."/>
            <person name="Crous P."/>
            <person name="Smith M.E."/>
        </authorList>
    </citation>
    <scope>NUCLEOTIDE SEQUENCE</scope>
    <source>
        <strain evidence="1">CBS 109366</strain>
    </source>
</reference>
<protein>
    <submittedName>
        <fullName evidence="1">Uncharacterized protein</fullName>
    </submittedName>
</protein>